<gene>
    <name evidence="2" type="ORF">ACOC_LOCUS4467</name>
</gene>
<sequence>MDYNYDKLLQQLEQEIDQIRLNFKQDEKQILVREIDKQLGGFYGSLELRDGLKEAHAKMNAVVAALKRVREFVRSQFVRLQIEQLQENVTLLQKVFNERMELPDSDEFFNEMLSDAGNPERSTNPSTSSRESTEPSKTTSK</sequence>
<evidence type="ECO:0000313" key="3">
    <source>
        <dbReference type="Proteomes" id="UP000267027"/>
    </source>
</evidence>
<feature type="region of interest" description="Disordered" evidence="1">
    <location>
        <begin position="107"/>
        <end position="141"/>
    </location>
</feature>
<reference evidence="2 3" key="2">
    <citation type="submission" date="2018-11" db="EMBL/GenBank/DDBJ databases">
        <authorList>
            <consortium name="Pathogen Informatics"/>
        </authorList>
    </citation>
    <scope>NUCLEOTIDE SEQUENCE [LARGE SCALE GENOMIC DNA]</scope>
    <source>
        <strain evidence="2 3">Costa Rica</strain>
    </source>
</reference>
<evidence type="ECO:0000313" key="2">
    <source>
        <dbReference type="EMBL" id="VDM56052.1"/>
    </source>
</evidence>
<name>A0A0R3PJ64_ANGCS</name>
<protein>
    <submittedName>
        <fullName evidence="4">Biogenesis of lysosome-related organelles complex 1 subunit KXD1</fullName>
    </submittedName>
</protein>
<dbReference type="OMA" id="AHAKMNA"/>
<dbReference type="WBParaSite" id="ACOC_0000446601-mRNA-1">
    <property type="protein sequence ID" value="ACOC_0000446601-mRNA-1"/>
    <property type="gene ID" value="ACOC_0000446601"/>
</dbReference>
<dbReference type="Proteomes" id="UP000267027">
    <property type="component" value="Unassembled WGS sequence"/>
</dbReference>
<accession>A0A0R3PJ64</accession>
<evidence type="ECO:0000256" key="1">
    <source>
        <dbReference type="SAM" id="MobiDB-lite"/>
    </source>
</evidence>
<proteinExistence type="predicted"/>
<reference evidence="4" key="1">
    <citation type="submission" date="2017-02" db="UniProtKB">
        <authorList>
            <consortium name="WormBaseParasite"/>
        </authorList>
    </citation>
    <scope>IDENTIFICATION</scope>
</reference>
<dbReference type="EMBL" id="UYYA01003816">
    <property type="protein sequence ID" value="VDM56052.1"/>
    <property type="molecule type" value="Genomic_DNA"/>
</dbReference>
<dbReference type="OrthoDB" id="5858642at2759"/>
<evidence type="ECO:0000313" key="4">
    <source>
        <dbReference type="WBParaSite" id="ACOC_0000446601-mRNA-1"/>
    </source>
</evidence>
<keyword evidence="3" id="KW-1185">Reference proteome</keyword>
<feature type="compositionally biased region" description="Low complexity" evidence="1">
    <location>
        <begin position="119"/>
        <end position="141"/>
    </location>
</feature>
<dbReference type="AlphaFoldDB" id="A0A0R3PJ64"/>
<organism evidence="4">
    <name type="scientific">Angiostrongylus costaricensis</name>
    <name type="common">Nematode worm</name>
    <dbReference type="NCBI Taxonomy" id="334426"/>
    <lineage>
        <taxon>Eukaryota</taxon>
        <taxon>Metazoa</taxon>
        <taxon>Ecdysozoa</taxon>
        <taxon>Nematoda</taxon>
        <taxon>Chromadorea</taxon>
        <taxon>Rhabditida</taxon>
        <taxon>Rhabditina</taxon>
        <taxon>Rhabditomorpha</taxon>
        <taxon>Strongyloidea</taxon>
        <taxon>Metastrongylidae</taxon>
        <taxon>Angiostrongylus</taxon>
    </lineage>
</organism>